<keyword evidence="5" id="KW-1185">Reference proteome</keyword>
<dbReference type="OrthoDB" id="419598at2759"/>
<dbReference type="InterPro" id="IPR036291">
    <property type="entry name" value="NAD(P)-bd_dom_sf"/>
</dbReference>
<dbReference type="Gene3D" id="3.40.50.720">
    <property type="entry name" value="NAD(P)-binding Rossmann-like Domain"/>
    <property type="match status" value="1"/>
</dbReference>
<gene>
    <name evidence="4" type="ORF">INT44_000372</name>
</gene>
<proteinExistence type="inferred from homology"/>
<sequence length="307" mass="34052">MPQQHTILVTSANGNVGSSLSRQLLDQGFNVNALVRNTESKIARDLEQRGARIFKGDFDDFSSLQKASQGTWGVFINSNPVPGTLDELRHNTSIIKAAKEAGAQFGVYMSVMMAERKDEFPGLSPQHESYKYWESKHGTEMALQEAGFEHWTILRPGMFISNFFGPIASFLWPTLQKQHVILSPLAPTITQPLIDTEDVARYAATAFADPTTFHGLAIDVASEEISLGNFAKLITNIVGVEVTVEHISIEEAASRGVTSRIAGWHSWIRALNYRIDYDRLKTFPIKSATVAEYLEKNKASVAEFLST</sequence>
<dbReference type="PANTHER" id="PTHR42748">
    <property type="entry name" value="NITROGEN METABOLITE REPRESSION PROTEIN NMRA FAMILY MEMBER"/>
    <property type="match status" value="1"/>
</dbReference>
<dbReference type="AlphaFoldDB" id="A0A8H7PLX5"/>
<keyword evidence="2" id="KW-0521">NADP</keyword>
<evidence type="ECO:0000256" key="2">
    <source>
        <dbReference type="ARBA" id="ARBA00022857"/>
    </source>
</evidence>
<feature type="domain" description="NmrA-like" evidence="3">
    <location>
        <begin position="4"/>
        <end position="253"/>
    </location>
</feature>
<evidence type="ECO:0000256" key="1">
    <source>
        <dbReference type="ARBA" id="ARBA00006328"/>
    </source>
</evidence>
<evidence type="ECO:0000259" key="3">
    <source>
        <dbReference type="Pfam" id="PF05368"/>
    </source>
</evidence>
<dbReference type="Pfam" id="PF05368">
    <property type="entry name" value="NmrA"/>
    <property type="match status" value="1"/>
</dbReference>
<name>A0A8H7PLX5_9FUNG</name>
<comment type="caution">
    <text evidence="4">The sequence shown here is derived from an EMBL/GenBank/DDBJ whole genome shotgun (WGS) entry which is preliminary data.</text>
</comment>
<reference evidence="4" key="1">
    <citation type="submission" date="2020-12" db="EMBL/GenBank/DDBJ databases">
        <title>Metabolic potential, ecology and presence of endohyphal bacteria is reflected in genomic diversity of Mucoromycotina.</title>
        <authorList>
            <person name="Muszewska A."/>
            <person name="Okrasinska A."/>
            <person name="Steczkiewicz K."/>
            <person name="Drgas O."/>
            <person name="Orlowska M."/>
            <person name="Perlinska-Lenart U."/>
            <person name="Aleksandrzak-Piekarczyk T."/>
            <person name="Szatraj K."/>
            <person name="Zielenkiewicz U."/>
            <person name="Pilsyk S."/>
            <person name="Malc E."/>
            <person name="Mieczkowski P."/>
            <person name="Kruszewska J.S."/>
            <person name="Biernat P."/>
            <person name="Pawlowska J."/>
        </authorList>
    </citation>
    <scope>NUCLEOTIDE SEQUENCE</scope>
    <source>
        <strain evidence="4">WA0000051536</strain>
    </source>
</reference>
<evidence type="ECO:0000313" key="4">
    <source>
        <dbReference type="EMBL" id="KAG2175894.1"/>
    </source>
</evidence>
<dbReference type="SUPFAM" id="SSF51735">
    <property type="entry name" value="NAD(P)-binding Rossmann-fold domains"/>
    <property type="match status" value="1"/>
</dbReference>
<evidence type="ECO:0000313" key="5">
    <source>
        <dbReference type="Proteomes" id="UP000612746"/>
    </source>
</evidence>
<comment type="similarity">
    <text evidence="1">Belongs to the NmrA-type oxidoreductase family.</text>
</comment>
<protein>
    <recommendedName>
        <fullName evidence="3">NmrA-like domain-containing protein</fullName>
    </recommendedName>
</protein>
<dbReference type="InterPro" id="IPR008030">
    <property type="entry name" value="NmrA-like"/>
</dbReference>
<dbReference type="PANTHER" id="PTHR42748:SF7">
    <property type="entry name" value="NMRA LIKE REDOX SENSOR 1-RELATED"/>
    <property type="match status" value="1"/>
</dbReference>
<dbReference type="EMBL" id="JAEPRA010000014">
    <property type="protein sequence ID" value="KAG2175894.1"/>
    <property type="molecule type" value="Genomic_DNA"/>
</dbReference>
<accession>A0A8H7PLX5</accession>
<organism evidence="4 5">
    <name type="scientific">Umbelopsis vinacea</name>
    <dbReference type="NCBI Taxonomy" id="44442"/>
    <lineage>
        <taxon>Eukaryota</taxon>
        <taxon>Fungi</taxon>
        <taxon>Fungi incertae sedis</taxon>
        <taxon>Mucoromycota</taxon>
        <taxon>Mucoromycotina</taxon>
        <taxon>Umbelopsidomycetes</taxon>
        <taxon>Umbelopsidales</taxon>
        <taxon>Umbelopsidaceae</taxon>
        <taxon>Umbelopsis</taxon>
    </lineage>
</organism>
<dbReference type="Proteomes" id="UP000612746">
    <property type="component" value="Unassembled WGS sequence"/>
</dbReference>
<dbReference type="InterPro" id="IPR051164">
    <property type="entry name" value="NmrA-like_oxidored"/>
</dbReference>